<dbReference type="AlphaFoldDB" id="A0A2T4TYK5"/>
<dbReference type="SUPFAM" id="SSF55811">
    <property type="entry name" value="Nudix"/>
    <property type="match status" value="1"/>
</dbReference>
<dbReference type="GO" id="GO:0006754">
    <property type="term" value="P:ATP biosynthetic process"/>
    <property type="evidence" value="ECO:0007669"/>
    <property type="project" value="TreeGrafter"/>
</dbReference>
<reference evidence="8 9" key="1">
    <citation type="submission" date="2017-09" db="EMBL/GenBank/DDBJ databases">
        <title>Bloom of a denitrifying methanotroph, Candidatus Methylomirabilis limnetica, in a deep stratified lake.</title>
        <authorList>
            <person name="Graf J.S."/>
            <person name="Marchant H.K."/>
            <person name="Tienken D."/>
            <person name="Hach P.F."/>
            <person name="Brand A."/>
            <person name="Schubert C.J."/>
            <person name="Kuypers M.M."/>
            <person name="Milucka J."/>
        </authorList>
    </citation>
    <scope>NUCLEOTIDE SEQUENCE [LARGE SCALE GENOMIC DNA]</scope>
    <source>
        <strain evidence="8 9">Zug</strain>
    </source>
</reference>
<dbReference type="InterPro" id="IPR000086">
    <property type="entry name" value="NUDIX_hydrolase_dom"/>
</dbReference>
<comment type="similarity">
    <text evidence="1 6">Belongs to the Nudix hydrolase family.</text>
</comment>
<evidence type="ECO:0000256" key="1">
    <source>
        <dbReference type="ARBA" id="ARBA00005582"/>
    </source>
</evidence>
<keyword evidence="4 6" id="KW-0378">Hydrolase</keyword>
<protein>
    <recommendedName>
        <fullName evidence="2">Bis(5'-nucleosyl)-tetraphosphatase [asymmetrical]</fullName>
    </recommendedName>
    <alternativeName>
        <fullName evidence="5">Diadenosine 5',5'''-P1,P4-tetraphosphate asymmetrical hydrolase</fullName>
    </alternativeName>
</protein>
<evidence type="ECO:0000313" key="8">
    <source>
        <dbReference type="EMBL" id="PTL36202.1"/>
    </source>
</evidence>
<dbReference type="Pfam" id="PF00293">
    <property type="entry name" value="NUDIX"/>
    <property type="match status" value="1"/>
</dbReference>
<proteinExistence type="inferred from homology"/>
<comment type="caution">
    <text evidence="8">The sequence shown here is derived from an EMBL/GenBank/DDBJ whole genome shotgun (WGS) entry which is preliminary data.</text>
</comment>
<evidence type="ECO:0000256" key="6">
    <source>
        <dbReference type="RuleBase" id="RU003476"/>
    </source>
</evidence>
<dbReference type="InterPro" id="IPR003565">
    <property type="entry name" value="Tetra_PHTase"/>
</dbReference>
<reference evidence="9" key="2">
    <citation type="journal article" date="2018" name="Environ. Microbiol.">
        <title>Bloom of a denitrifying methanotroph, 'Candidatus Methylomirabilis limnetica', in a deep stratified lake.</title>
        <authorList>
            <person name="Graf J.S."/>
            <person name="Mayr M.J."/>
            <person name="Marchant H.K."/>
            <person name="Tienken D."/>
            <person name="Hach P.F."/>
            <person name="Brand A."/>
            <person name="Schubert C.J."/>
            <person name="Kuypers M.M."/>
            <person name="Milucka J."/>
        </authorList>
    </citation>
    <scope>NUCLEOTIDE SEQUENCE [LARGE SCALE GENOMIC DNA]</scope>
    <source>
        <strain evidence="9">Zug</strain>
    </source>
</reference>
<feature type="domain" description="Nudix hydrolase" evidence="7">
    <location>
        <begin position="2"/>
        <end position="132"/>
    </location>
</feature>
<dbReference type="Gene3D" id="3.90.79.10">
    <property type="entry name" value="Nucleoside Triphosphate Pyrophosphohydrolase"/>
    <property type="match status" value="1"/>
</dbReference>
<evidence type="ECO:0000259" key="7">
    <source>
        <dbReference type="PROSITE" id="PS51462"/>
    </source>
</evidence>
<name>A0A2T4TYK5_9BACT</name>
<evidence type="ECO:0000256" key="2">
    <source>
        <dbReference type="ARBA" id="ARBA00018911"/>
    </source>
</evidence>
<dbReference type="InterPro" id="IPR051325">
    <property type="entry name" value="Nudix_hydrolase_domain"/>
</dbReference>
<accession>A0A2T4TYK5</accession>
<keyword evidence="9" id="KW-1185">Reference proteome</keyword>
<dbReference type="PANTHER" id="PTHR21340:SF0">
    <property type="entry name" value="BIS(5'-NUCLEOSYL)-TETRAPHOSPHATASE [ASYMMETRICAL]"/>
    <property type="match status" value="1"/>
</dbReference>
<evidence type="ECO:0000313" key="9">
    <source>
        <dbReference type="Proteomes" id="UP000241436"/>
    </source>
</evidence>
<dbReference type="PRINTS" id="PR00502">
    <property type="entry name" value="NUDIXFAMILY"/>
</dbReference>
<dbReference type="InterPro" id="IPR020084">
    <property type="entry name" value="NUDIX_hydrolase_CS"/>
</dbReference>
<dbReference type="EMBL" id="NVQC01000017">
    <property type="protein sequence ID" value="PTL36202.1"/>
    <property type="molecule type" value="Genomic_DNA"/>
</dbReference>
<dbReference type="OrthoDB" id="9816289at2"/>
<gene>
    <name evidence="8" type="ORF">CLG94_05970</name>
</gene>
<evidence type="ECO:0000256" key="4">
    <source>
        <dbReference type="ARBA" id="ARBA00022801"/>
    </source>
</evidence>
<sequence length="145" mass="16761">MPREISAGVILFRRAPEPHYVLLHYGSGHWDFPKGHIETGEDAQQTAKRELKEETGISEACFVDGYKQTLRYFFRHKGIGIFKTVIYFLAETDQSEISLSHEHIGFDWLPYDLAMARLTFKNSRDLLVKAHEHLQTVQPSGQDDR</sequence>
<dbReference type="CDD" id="cd03428">
    <property type="entry name" value="NUDIX_Ap4A_Nudt2"/>
    <property type="match status" value="1"/>
</dbReference>
<dbReference type="InterPro" id="IPR015797">
    <property type="entry name" value="NUDIX_hydrolase-like_dom_sf"/>
</dbReference>
<dbReference type="GO" id="GO:0004081">
    <property type="term" value="F:bis(5'-nucleosyl)-tetraphosphatase (asymmetrical) activity"/>
    <property type="evidence" value="ECO:0007669"/>
    <property type="project" value="TreeGrafter"/>
</dbReference>
<dbReference type="InterPro" id="IPR020476">
    <property type="entry name" value="Nudix_hydrolase"/>
</dbReference>
<organism evidence="8 9">
    <name type="scientific">Candidatus Methylomirabilis limnetica</name>
    <dbReference type="NCBI Taxonomy" id="2033718"/>
    <lineage>
        <taxon>Bacteria</taxon>
        <taxon>Candidatus Methylomirabilota</taxon>
        <taxon>Candidatus Methylomirabilia</taxon>
        <taxon>Candidatus Methylomirabilales</taxon>
        <taxon>Candidatus Methylomirabilaceae</taxon>
        <taxon>Candidatus Methylomirabilis</taxon>
    </lineage>
</organism>
<dbReference type="Proteomes" id="UP000241436">
    <property type="component" value="Unassembled WGS sequence"/>
</dbReference>
<evidence type="ECO:0000256" key="3">
    <source>
        <dbReference type="ARBA" id="ARBA00022741"/>
    </source>
</evidence>
<dbReference type="PROSITE" id="PS00893">
    <property type="entry name" value="NUDIX_BOX"/>
    <property type="match status" value="1"/>
</dbReference>
<dbReference type="GO" id="GO:0006167">
    <property type="term" value="P:AMP biosynthetic process"/>
    <property type="evidence" value="ECO:0007669"/>
    <property type="project" value="TreeGrafter"/>
</dbReference>
<evidence type="ECO:0000256" key="5">
    <source>
        <dbReference type="ARBA" id="ARBA00032644"/>
    </source>
</evidence>
<dbReference type="PROSITE" id="PS51462">
    <property type="entry name" value="NUDIX"/>
    <property type="match status" value="1"/>
</dbReference>
<keyword evidence="3" id="KW-0547">Nucleotide-binding</keyword>
<dbReference type="GO" id="GO:0000166">
    <property type="term" value="F:nucleotide binding"/>
    <property type="evidence" value="ECO:0007669"/>
    <property type="project" value="UniProtKB-KW"/>
</dbReference>
<dbReference type="RefSeq" id="WP_107561949.1">
    <property type="nucleotide sequence ID" value="NZ_NVQC01000017.1"/>
</dbReference>
<dbReference type="PANTHER" id="PTHR21340">
    <property type="entry name" value="DIADENOSINE 5,5-P1,P4-TETRAPHOSPHATE PYROPHOSPHOHYDROLASE MUTT"/>
    <property type="match status" value="1"/>
</dbReference>